<evidence type="ECO:0000313" key="9">
    <source>
        <dbReference type="Proteomes" id="UP000029994"/>
    </source>
</evidence>
<keyword evidence="8" id="KW-0969">Cilium</keyword>
<dbReference type="RefSeq" id="WP_039424618.1">
    <property type="nucleotide sequence ID" value="NZ_CAWPVW010000131.1"/>
</dbReference>
<dbReference type="GO" id="GO:0071973">
    <property type="term" value="P:bacterial-type flagellum-dependent cell motility"/>
    <property type="evidence" value="ECO:0007669"/>
    <property type="project" value="InterPro"/>
</dbReference>
<evidence type="ECO:0000313" key="8">
    <source>
        <dbReference type="EMBL" id="KGK10634.1"/>
    </source>
</evidence>
<evidence type="ECO:0000256" key="5">
    <source>
        <dbReference type="ARBA" id="ARBA00024934"/>
    </source>
</evidence>
<dbReference type="Proteomes" id="UP001253463">
    <property type="component" value="Unassembled WGS sequence"/>
</dbReference>
<keyword evidence="8" id="KW-0282">Flagellum</keyword>
<evidence type="ECO:0000313" key="7">
    <source>
        <dbReference type="EMBL" id="ELN6932942.1"/>
    </source>
</evidence>
<evidence type="ECO:0000256" key="1">
    <source>
        <dbReference type="ARBA" id="ARBA00004117"/>
    </source>
</evidence>
<dbReference type="Proteomes" id="UP000029994">
    <property type="component" value="Unassembled WGS sequence"/>
</dbReference>
<keyword evidence="8" id="KW-0966">Cell projection</keyword>
<reference evidence="7" key="2">
    <citation type="submission" date="2023-10" db="EMBL/GenBank/DDBJ databases">
        <authorList>
            <consortium name="PulseNet: The National Subtyping Network for Foodborne Disease Surveillance"/>
        </authorList>
    </citation>
    <scope>NUCLEOTIDE SEQUENCE</scope>
    <source>
        <strain evidence="7">PNUSAV004886</strain>
    </source>
</reference>
<comment type="subcellular location">
    <subcellularLocation>
        <location evidence="1 6">Bacterial flagellum basal body</location>
    </subcellularLocation>
</comment>
<comment type="function">
    <text evidence="5 6">Structural component of flagellum, the bacterial motility apparatus. Part of the rod structure of flagellar basal body.</text>
</comment>
<keyword evidence="4 6" id="KW-0975">Bacterial flagellum</keyword>
<evidence type="ECO:0000256" key="6">
    <source>
        <dbReference type="PIRNR" id="PIRNR002889"/>
    </source>
</evidence>
<accession>A0A099LSL6</accession>
<name>A0A099LSL6_9VIBR</name>
<gene>
    <name evidence="8" type="primary">flgB</name>
    <name evidence="8" type="ORF">EA26_04700</name>
    <name evidence="7" type="ORF">RZY48_002360</name>
</gene>
<dbReference type="InterPro" id="IPR006300">
    <property type="entry name" value="FlgB"/>
</dbReference>
<comment type="caution">
    <text evidence="8">The sequence shown here is derived from an EMBL/GenBank/DDBJ whole genome shotgun (WGS) entry which is preliminary data.</text>
</comment>
<evidence type="ECO:0000256" key="2">
    <source>
        <dbReference type="ARBA" id="ARBA00009677"/>
    </source>
</evidence>
<keyword evidence="9" id="KW-1185">Reference proteome</keyword>
<protein>
    <recommendedName>
        <fullName evidence="3 6">Flagellar basal body rod protein FlgB</fullName>
    </recommendedName>
</protein>
<dbReference type="NCBIfam" id="TIGR01396">
    <property type="entry name" value="FlgB"/>
    <property type="match status" value="1"/>
</dbReference>
<organism evidence="8 9">
    <name type="scientific">Vibrio navarrensis</name>
    <dbReference type="NCBI Taxonomy" id="29495"/>
    <lineage>
        <taxon>Bacteria</taxon>
        <taxon>Pseudomonadati</taxon>
        <taxon>Pseudomonadota</taxon>
        <taxon>Gammaproteobacteria</taxon>
        <taxon>Vibrionales</taxon>
        <taxon>Vibrionaceae</taxon>
        <taxon>Vibrio</taxon>
    </lineage>
</organism>
<dbReference type="eggNOG" id="COG1815">
    <property type="taxonomic scope" value="Bacteria"/>
</dbReference>
<dbReference type="EMBL" id="JMCG01000001">
    <property type="protein sequence ID" value="KGK10634.1"/>
    <property type="molecule type" value="Genomic_DNA"/>
</dbReference>
<comment type="subunit">
    <text evidence="6">The basal body constitutes a major portion of the flagellar organelle and consists of a number of rings mounted on a central rod.</text>
</comment>
<evidence type="ECO:0000256" key="3">
    <source>
        <dbReference type="ARBA" id="ARBA00014376"/>
    </source>
</evidence>
<dbReference type="GeneID" id="95679450"/>
<proteinExistence type="inferred from homology"/>
<comment type="similarity">
    <text evidence="2 6">Belongs to the flagella basal body rod proteins family.</text>
</comment>
<sequence>MAISFDNALGIHQYTVGVRERNAEVISTNIAQANTPGYKARGLDFAKELQAASSGASIGLSRTDSRHIPATTTVMGEKLYRLPTQPDTGDGNTVDLDLERNLFMQNQIRHQASLDFLGGKFKNLTKALKGGN</sequence>
<evidence type="ECO:0000256" key="4">
    <source>
        <dbReference type="ARBA" id="ARBA00023143"/>
    </source>
</evidence>
<dbReference type="AlphaFoldDB" id="A0A099LSL6"/>
<reference evidence="8 9" key="1">
    <citation type="submission" date="2014-04" db="EMBL/GenBank/DDBJ databases">
        <title>Genome sequencing of Vibrio navarrensis strains.</title>
        <authorList>
            <person name="Gladney L.M."/>
            <person name="Katz L.S."/>
            <person name="Marino-Ramirez L."/>
            <person name="Jordan I.K."/>
        </authorList>
    </citation>
    <scope>NUCLEOTIDE SEQUENCE [LARGE SCALE GENOMIC DNA]</scope>
    <source>
        <strain evidence="8 9">ATCC 51183</strain>
    </source>
</reference>
<dbReference type="EMBL" id="ABNSCA010000005">
    <property type="protein sequence ID" value="ELN6932942.1"/>
    <property type="molecule type" value="Genomic_DNA"/>
</dbReference>
<dbReference type="PIRSF" id="PIRSF002889">
    <property type="entry name" value="Rod_FlgB"/>
    <property type="match status" value="1"/>
</dbReference>
<dbReference type="STRING" id="29495.EA26_04700"/>
<dbReference type="GO" id="GO:0030694">
    <property type="term" value="C:bacterial-type flagellum basal body, rod"/>
    <property type="evidence" value="ECO:0007669"/>
    <property type="project" value="InterPro"/>
</dbReference>